<dbReference type="InterPro" id="IPR039426">
    <property type="entry name" value="TonB-dep_rcpt-like"/>
</dbReference>
<dbReference type="HOGENOM" id="CLU_016091_0_0_10"/>
<dbReference type="EMBL" id="CP002955">
    <property type="protein sequence ID" value="AEL25533.1"/>
    <property type="molecule type" value="Genomic_DNA"/>
</dbReference>
<evidence type="ECO:0000256" key="11">
    <source>
        <dbReference type="RuleBase" id="RU003357"/>
    </source>
</evidence>
<dbReference type="InterPro" id="IPR036942">
    <property type="entry name" value="Beta-barrel_TonB_sf"/>
</dbReference>
<feature type="chain" id="PRO_5003401286" evidence="12">
    <location>
        <begin position="23"/>
        <end position="790"/>
    </location>
</feature>
<evidence type="ECO:0000256" key="4">
    <source>
        <dbReference type="ARBA" id="ARBA00022692"/>
    </source>
</evidence>
<dbReference type="PANTHER" id="PTHR30069:SF29">
    <property type="entry name" value="HEMOGLOBIN AND HEMOGLOBIN-HAPTOGLOBIN-BINDING PROTEIN 1-RELATED"/>
    <property type="match status" value="1"/>
</dbReference>
<accession>G0IVY8</accession>
<dbReference type="InterPro" id="IPR012910">
    <property type="entry name" value="Plug_dom"/>
</dbReference>
<dbReference type="PANTHER" id="PTHR30069">
    <property type="entry name" value="TONB-DEPENDENT OUTER MEMBRANE RECEPTOR"/>
    <property type="match status" value="1"/>
</dbReference>
<dbReference type="AlphaFoldDB" id="G0IVY8"/>
<name>G0IVY8_CYCMS</name>
<organism evidence="15 16">
    <name type="scientific">Cyclobacterium marinum (strain ATCC 25205 / DSM 745 / LMG 13164 / NCIMB 1802)</name>
    <name type="common">Flectobacillus marinus</name>
    <dbReference type="NCBI Taxonomy" id="880070"/>
    <lineage>
        <taxon>Bacteria</taxon>
        <taxon>Pseudomonadati</taxon>
        <taxon>Bacteroidota</taxon>
        <taxon>Cytophagia</taxon>
        <taxon>Cytophagales</taxon>
        <taxon>Cyclobacteriaceae</taxon>
        <taxon>Cyclobacterium</taxon>
    </lineage>
</organism>
<dbReference type="InterPro" id="IPR000531">
    <property type="entry name" value="Beta-barrel_TonB"/>
</dbReference>
<dbReference type="Proteomes" id="UP000001635">
    <property type="component" value="Chromosome"/>
</dbReference>
<comment type="subcellular location">
    <subcellularLocation>
        <location evidence="1 10">Cell outer membrane</location>
        <topology evidence="1 10">Multi-pass membrane protein</topology>
    </subcellularLocation>
</comment>
<feature type="signal peptide" evidence="12">
    <location>
        <begin position="1"/>
        <end position="22"/>
    </location>
</feature>
<evidence type="ECO:0000256" key="12">
    <source>
        <dbReference type="SAM" id="SignalP"/>
    </source>
</evidence>
<evidence type="ECO:0000256" key="3">
    <source>
        <dbReference type="ARBA" id="ARBA00022452"/>
    </source>
</evidence>
<keyword evidence="16" id="KW-1185">Reference proteome</keyword>
<keyword evidence="2 10" id="KW-0813">Transport</keyword>
<dbReference type="Pfam" id="PF13715">
    <property type="entry name" value="CarbopepD_reg_2"/>
    <property type="match status" value="1"/>
</dbReference>
<feature type="domain" description="TonB-dependent receptor plug" evidence="14">
    <location>
        <begin position="123"/>
        <end position="226"/>
    </location>
</feature>
<dbReference type="Pfam" id="PF00593">
    <property type="entry name" value="TonB_dep_Rec_b-barrel"/>
    <property type="match status" value="1"/>
</dbReference>
<evidence type="ECO:0000256" key="2">
    <source>
        <dbReference type="ARBA" id="ARBA00022448"/>
    </source>
</evidence>
<keyword evidence="9 10" id="KW-0998">Cell outer membrane</keyword>
<keyword evidence="6 11" id="KW-0798">TonB box</keyword>
<evidence type="ECO:0000256" key="8">
    <source>
        <dbReference type="ARBA" id="ARBA00023170"/>
    </source>
</evidence>
<dbReference type="RefSeq" id="WP_014019828.1">
    <property type="nucleotide sequence ID" value="NC_015914.1"/>
</dbReference>
<evidence type="ECO:0000313" key="15">
    <source>
        <dbReference type="EMBL" id="AEL25533.1"/>
    </source>
</evidence>
<protein>
    <submittedName>
        <fullName evidence="15">TonB-dependent receptor</fullName>
    </submittedName>
</protein>
<dbReference type="OrthoDB" id="9812892at2"/>
<evidence type="ECO:0000256" key="5">
    <source>
        <dbReference type="ARBA" id="ARBA00022729"/>
    </source>
</evidence>
<dbReference type="SUPFAM" id="SSF49464">
    <property type="entry name" value="Carboxypeptidase regulatory domain-like"/>
    <property type="match status" value="1"/>
</dbReference>
<dbReference type="InterPro" id="IPR037066">
    <property type="entry name" value="Plug_dom_sf"/>
</dbReference>
<evidence type="ECO:0000259" key="14">
    <source>
        <dbReference type="Pfam" id="PF07715"/>
    </source>
</evidence>
<dbReference type="Gene3D" id="2.170.130.10">
    <property type="entry name" value="TonB-dependent receptor, plug domain"/>
    <property type="match status" value="1"/>
</dbReference>
<reference evidence="16" key="1">
    <citation type="submission" date="2011-07" db="EMBL/GenBank/DDBJ databases">
        <title>The complete genome of Cyclobacterium marinum DSM 745.</title>
        <authorList>
            <person name="Lucas S."/>
            <person name="Han J."/>
            <person name="Lapidus A."/>
            <person name="Bruce D."/>
            <person name="Goodwin L."/>
            <person name="Pitluck S."/>
            <person name="Peters L."/>
            <person name="Kyrpides N."/>
            <person name="Mavromatis K."/>
            <person name="Ivanova N."/>
            <person name="Ovchinnikova G."/>
            <person name="Chertkov O."/>
            <person name="Detter J.C."/>
            <person name="Tapia R."/>
            <person name="Han C."/>
            <person name="Land M."/>
            <person name="Hauser L."/>
            <person name="Markowitz V."/>
            <person name="Cheng J.-F."/>
            <person name="Hugenholtz P."/>
            <person name="Woyke T."/>
            <person name="Wu D."/>
            <person name="Tindall B."/>
            <person name="Schuetze A."/>
            <person name="Brambilla E."/>
            <person name="Klenk H.-P."/>
            <person name="Eisen J.A."/>
        </authorList>
    </citation>
    <scope>NUCLEOTIDE SEQUENCE [LARGE SCALE GENOMIC DNA]</scope>
    <source>
        <strain evidence="16">ATCC 25205 / DSM 745 / LMG 13164 / NCIMB 1802</strain>
    </source>
</reference>
<comment type="similarity">
    <text evidence="10 11">Belongs to the TonB-dependent receptor family.</text>
</comment>
<feature type="domain" description="TonB-dependent receptor-like beta-barrel" evidence="13">
    <location>
        <begin position="317"/>
        <end position="763"/>
    </location>
</feature>
<keyword evidence="7 10" id="KW-0472">Membrane</keyword>
<dbReference type="Pfam" id="PF07715">
    <property type="entry name" value="Plug"/>
    <property type="match status" value="1"/>
</dbReference>
<dbReference type="KEGG" id="cmr:Cycma_1780"/>
<evidence type="ECO:0000259" key="13">
    <source>
        <dbReference type="Pfam" id="PF00593"/>
    </source>
</evidence>
<evidence type="ECO:0000256" key="6">
    <source>
        <dbReference type="ARBA" id="ARBA00023077"/>
    </source>
</evidence>
<keyword evidence="8 15" id="KW-0675">Receptor</keyword>
<dbReference type="Gene3D" id="2.60.40.1120">
    <property type="entry name" value="Carboxypeptidase-like, regulatory domain"/>
    <property type="match status" value="1"/>
</dbReference>
<dbReference type="GO" id="GO:0015344">
    <property type="term" value="F:siderophore uptake transmembrane transporter activity"/>
    <property type="evidence" value="ECO:0007669"/>
    <property type="project" value="TreeGrafter"/>
</dbReference>
<evidence type="ECO:0000256" key="7">
    <source>
        <dbReference type="ARBA" id="ARBA00023136"/>
    </source>
</evidence>
<dbReference type="InterPro" id="IPR008969">
    <property type="entry name" value="CarboxyPept-like_regulatory"/>
</dbReference>
<evidence type="ECO:0000256" key="1">
    <source>
        <dbReference type="ARBA" id="ARBA00004571"/>
    </source>
</evidence>
<keyword evidence="4 10" id="KW-0812">Transmembrane</keyword>
<dbReference type="GO" id="GO:0009279">
    <property type="term" value="C:cell outer membrane"/>
    <property type="evidence" value="ECO:0007669"/>
    <property type="project" value="UniProtKB-SubCell"/>
</dbReference>
<sequence>MQYNKILSLIFLCLLLTQFAYPQEAGQIKGTVTDQEGQPIPGVLVQVLELKKGLVTEADGTFQLQLPSGEDYTLTFSFLGYESKQQVISKDQSNKNLTIQLTEAATDLQEFTILGKSELSEIREKAFNVEVVDARKLHHTNLDLGHALDRVSGVRVRESGGVGSRMNFSLNGFSGKQVKFFIDGIPMDDFGSSFQLNNIPINLAERIEVYKGVVPIGLGADALGGAVNIVTKKVRKNYVDASYSFGSFNTHRTVINTAYVDKSGFTVQFNAFQNYSDNNYWVNVDVADIETGKYYPNQRVRRFHDNYHNETVITQVGVQGKPYADKLMLGLTAGKNYAEIQTGARLVSVFGDWHRKGTILMPTLKYNKQDLFTQGLDLNINANYNFGTEQNIDTVNRRYNWFQQYKEYETEGGERSYSMYKFKNNNAVFTANTHYQFKDIHTIAVSHVFNSFNRTGSDELYPEREIYEQPRKTSKNITGISYQLNWEEKGSISAFSKIYNQSNYFAMAYNPSGNYGDVAYRNNKETFTYPGYGVTGSYFLTGNFQLKASFEKSYRLPEPEELFGDMVNLQGNLDLKPENSYNYNLGLSIWKQLHANHRLDFSANGFYRDAKDFIRPRLNNNQSMQVMDNLYNVTNLGVEGEIRYSYRNMINAGTNITYQNLRNNTKYEEGQTVPSLVYRDRVPNMPYLFGNADINVLLSNAFGKGNDLALGYNLLYVHAFYLYWPSLGSEKFDVPMQLSHDLSATYTTGAKGKLQLVAECRNLFDRVLYDNFSLQKPGRSFSGKIRYFIY</sequence>
<dbReference type="STRING" id="880070.Cycma_1780"/>
<dbReference type="GO" id="GO:0044718">
    <property type="term" value="P:siderophore transmembrane transport"/>
    <property type="evidence" value="ECO:0007669"/>
    <property type="project" value="TreeGrafter"/>
</dbReference>
<keyword evidence="3 10" id="KW-1134">Transmembrane beta strand</keyword>
<evidence type="ECO:0000313" key="16">
    <source>
        <dbReference type="Proteomes" id="UP000001635"/>
    </source>
</evidence>
<dbReference type="PROSITE" id="PS52016">
    <property type="entry name" value="TONB_DEPENDENT_REC_3"/>
    <property type="match status" value="1"/>
</dbReference>
<dbReference type="SUPFAM" id="SSF56935">
    <property type="entry name" value="Porins"/>
    <property type="match status" value="1"/>
</dbReference>
<evidence type="ECO:0000256" key="10">
    <source>
        <dbReference type="PROSITE-ProRule" id="PRU01360"/>
    </source>
</evidence>
<evidence type="ECO:0000256" key="9">
    <source>
        <dbReference type="ARBA" id="ARBA00023237"/>
    </source>
</evidence>
<keyword evidence="5 12" id="KW-0732">Signal</keyword>
<gene>
    <name evidence="15" type="ordered locus">Cycma_1780</name>
</gene>
<proteinExistence type="inferred from homology"/>
<dbReference type="eggNOG" id="COG4206">
    <property type="taxonomic scope" value="Bacteria"/>
</dbReference>
<dbReference type="Gene3D" id="2.40.170.20">
    <property type="entry name" value="TonB-dependent receptor, beta-barrel domain"/>
    <property type="match status" value="1"/>
</dbReference>